<sequence>MAILTGGALRTELYFGAAVAGRPMTSAAVFDSASLTKPLFAWYVLELAASGELDLYAPIAIDYATLGAAEDPRLGRITPAMVLSHQTGLPNWRPDGEPLRLVATPGEQVVYSGEGFQLLLKTLQNERGADTVAAELQDLLDRFGMTGSSFVDPPAGAGSSFVDPPAGAGSSFVDPPAGAAGSDGGSTGYAVAHDADGRPLARRARERIGAYGTLDVTLPDYAKFLESAFWGWDSVSARRIRALTTGPYGVPQGGRTLGWGCWSRADGTIVLHQNGDNPGYKHLALVDPAAGEAVVALTNGEGGLAFTDQLAARFRRTD</sequence>
<gene>
    <name evidence="3" type="ORF">EV138_6558</name>
</gene>
<dbReference type="SUPFAM" id="SSF56601">
    <property type="entry name" value="beta-lactamase/transpeptidase-like"/>
    <property type="match status" value="1"/>
</dbReference>
<dbReference type="InterPro" id="IPR001466">
    <property type="entry name" value="Beta-lactam-related"/>
</dbReference>
<dbReference type="AlphaFoldDB" id="A0A4R7SZU4"/>
<evidence type="ECO:0000259" key="2">
    <source>
        <dbReference type="Pfam" id="PF00144"/>
    </source>
</evidence>
<reference evidence="3 4" key="1">
    <citation type="submission" date="2019-03" db="EMBL/GenBank/DDBJ databases">
        <title>Genomic Encyclopedia of Type Strains, Phase III (KMG-III): the genomes of soil and plant-associated and newly described type strains.</title>
        <authorList>
            <person name="Whitman W."/>
        </authorList>
    </citation>
    <scope>NUCLEOTIDE SEQUENCE [LARGE SCALE GENOMIC DNA]</scope>
    <source>
        <strain evidence="3 4">VKM Ac-2575</strain>
    </source>
</reference>
<protein>
    <submittedName>
        <fullName evidence="3">CubicO group peptidase (Beta-lactamase class C family)</fullName>
    </submittedName>
</protein>
<dbReference type="InterPro" id="IPR012338">
    <property type="entry name" value="Beta-lactam/transpept-like"/>
</dbReference>
<dbReference type="PANTHER" id="PTHR43283">
    <property type="entry name" value="BETA-LACTAMASE-RELATED"/>
    <property type="match status" value="1"/>
</dbReference>
<name>A0A4R7SZU4_9ACTN</name>
<comment type="caution">
    <text evidence="3">The sequence shown here is derived from an EMBL/GenBank/DDBJ whole genome shotgun (WGS) entry which is preliminary data.</text>
</comment>
<feature type="domain" description="Beta-lactamase-related" evidence="2">
    <location>
        <begin position="2"/>
        <end position="306"/>
    </location>
</feature>
<dbReference type="InterPro" id="IPR050789">
    <property type="entry name" value="Diverse_Enzym_Activities"/>
</dbReference>
<evidence type="ECO:0000313" key="4">
    <source>
        <dbReference type="Proteomes" id="UP000295151"/>
    </source>
</evidence>
<dbReference type="Pfam" id="PF00144">
    <property type="entry name" value="Beta-lactamase"/>
    <property type="match status" value="1"/>
</dbReference>
<dbReference type="PANTHER" id="PTHR43283:SF18">
    <property type="match status" value="1"/>
</dbReference>
<evidence type="ECO:0000256" key="1">
    <source>
        <dbReference type="SAM" id="MobiDB-lite"/>
    </source>
</evidence>
<dbReference type="EMBL" id="SOCE01000002">
    <property type="protein sequence ID" value="TDU84087.1"/>
    <property type="molecule type" value="Genomic_DNA"/>
</dbReference>
<accession>A0A4R7SZU4</accession>
<proteinExistence type="predicted"/>
<evidence type="ECO:0000313" key="3">
    <source>
        <dbReference type="EMBL" id="TDU84087.1"/>
    </source>
</evidence>
<feature type="region of interest" description="Disordered" evidence="1">
    <location>
        <begin position="155"/>
        <end position="186"/>
    </location>
</feature>
<keyword evidence="4" id="KW-1185">Reference proteome</keyword>
<dbReference type="Gene3D" id="3.40.710.10">
    <property type="entry name" value="DD-peptidase/beta-lactamase superfamily"/>
    <property type="match status" value="1"/>
</dbReference>
<dbReference type="Proteomes" id="UP000295151">
    <property type="component" value="Unassembled WGS sequence"/>
</dbReference>
<organism evidence="3 4">
    <name type="scientific">Kribbella voronezhensis</name>
    <dbReference type="NCBI Taxonomy" id="2512212"/>
    <lineage>
        <taxon>Bacteria</taxon>
        <taxon>Bacillati</taxon>
        <taxon>Actinomycetota</taxon>
        <taxon>Actinomycetes</taxon>
        <taxon>Propionibacteriales</taxon>
        <taxon>Kribbellaceae</taxon>
        <taxon>Kribbella</taxon>
    </lineage>
</organism>